<dbReference type="Proteomes" id="UP000318815">
    <property type="component" value="Unassembled WGS sequence"/>
</dbReference>
<keyword evidence="2" id="KW-1185">Reference proteome</keyword>
<evidence type="ECO:0000313" key="2">
    <source>
        <dbReference type="Proteomes" id="UP000318815"/>
    </source>
</evidence>
<dbReference type="AlphaFoldDB" id="A0A5C6LPW0"/>
<organism evidence="1 2">
    <name type="scientific">Chitinophaga pinensis</name>
    <dbReference type="NCBI Taxonomy" id="79329"/>
    <lineage>
        <taxon>Bacteria</taxon>
        <taxon>Pseudomonadati</taxon>
        <taxon>Bacteroidota</taxon>
        <taxon>Chitinophagia</taxon>
        <taxon>Chitinophagales</taxon>
        <taxon>Chitinophagaceae</taxon>
        <taxon>Chitinophaga</taxon>
    </lineage>
</organism>
<name>A0A5C6LPW0_9BACT</name>
<dbReference type="EMBL" id="VOHS01000025">
    <property type="protein sequence ID" value="TWV98666.1"/>
    <property type="molecule type" value="Genomic_DNA"/>
</dbReference>
<reference evidence="1 2" key="1">
    <citation type="submission" date="2019-08" db="EMBL/GenBank/DDBJ databases">
        <title>Whole genome sequencing of chitin degrading bacteria Chitinophaga pinensis YS16.</title>
        <authorList>
            <person name="Singh R.P."/>
            <person name="Manchanda G."/>
            <person name="Maurya I.K."/>
            <person name="Joshi N.K."/>
            <person name="Srivastava A.K."/>
        </authorList>
    </citation>
    <scope>NUCLEOTIDE SEQUENCE [LARGE SCALE GENOMIC DNA]</scope>
    <source>
        <strain evidence="1 2">YS-16</strain>
    </source>
</reference>
<gene>
    <name evidence="1" type="ORF">FEF09_20510</name>
</gene>
<evidence type="ECO:0000313" key="1">
    <source>
        <dbReference type="EMBL" id="TWV98666.1"/>
    </source>
</evidence>
<comment type="caution">
    <text evidence="1">The sequence shown here is derived from an EMBL/GenBank/DDBJ whole genome shotgun (WGS) entry which is preliminary data.</text>
</comment>
<proteinExistence type="predicted"/>
<sequence>MLEFRQLLRFRGNYCADDETVGCYYSIKLGKVLLDIQQVTRKCEGDKETMTATDAWDRLQVFLDNIDPDSQNLFPYTDYANDCRYAFRLVDDSIYRVAQHTGWYQGMEKREEHRMELLQTFTARNICMAGL</sequence>
<accession>A0A5C6LPW0</accession>
<dbReference type="RefSeq" id="WP_146306835.1">
    <property type="nucleotide sequence ID" value="NZ_VOHS01000025.1"/>
</dbReference>
<protein>
    <submittedName>
        <fullName evidence="1">Uncharacterized protein</fullName>
    </submittedName>
</protein>